<reference evidence="3 4" key="1">
    <citation type="submission" date="2018-11" db="EMBL/GenBank/DDBJ databases">
        <title>Genome assembly of Steccherinum ochraceum LE-BIN_3174, the white-rot fungus of the Steccherinaceae family (The Residual Polyporoid clade, Polyporales, Basidiomycota).</title>
        <authorList>
            <person name="Fedorova T.V."/>
            <person name="Glazunova O.A."/>
            <person name="Landesman E.O."/>
            <person name="Moiseenko K.V."/>
            <person name="Psurtseva N.V."/>
            <person name="Savinova O.S."/>
            <person name="Shakhova N.V."/>
            <person name="Tyazhelova T.V."/>
            <person name="Vasina D.V."/>
        </authorList>
    </citation>
    <scope>NUCLEOTIDE SEQUENCE [LARGE SCALE GENOMIC DNA]</scope>
    <source>
        <strain evidence="3 4">LE-BIN_3174</strain>
    </source>
</reference>
<feature type="domain" description="Transcription elongation factor Eaf N-terminal" evidence="2">
    <location>
        <begin position="16"/>
        <end position="126"/>
    </location>
</feature>
<organism evidence="3 4">
    <name type="scientific">Steccherinum ochraceum</name>
    <dbReference type="NCBI Taxonomy" id="92696"/>
    <lineage>
        <taxon>Eukaryota</taxon>
        <taxon>Fungi</taxon>
        <taxon>Dikarya</taxon>
        <taxon>Basidiomycota</taxon>
        <taxon>Agaricomycotina</taxon>
        <taxon>Agaricomycetes</taxon>
        <taxon>Polyporales</taxon>
        <taxon>Steccherinaceae</taxon>
        <taxon>Steccherinum</taxon>
    </lineage>
</organism>
<proteinExistence type="predicted"/>
<evidence type="ECO:0000259" key="2">
    <source>
        <dbReference type="Pfam" id="PF09816"/>
    </source>
</evidence>
<accession>A0A4R0S0H3</accession>
<feature type="compositionally biased region" description="Polar residues" evidence="1">
    <location>
        <begin position="435"/>
        <end position="450"/>
    </location>
</feature>
<evidence type="ECO:0000313" key="3">
    <source>
        <dbReference type="EMBL" id="TCD70478.1"/>
    </source>
</evidence>
<keyword evidence="4" id="KW-1185">Reference proteome</keyword>
<dbReference type="Proteomes" id="UP000292702">
    <property type="component" value="Unassembled WGS sequence"/>
</dbReference>
<name>A0A4R0S0H3_9APHY</name>
<feature type="compositionally biased region" description="Acidic residues" evidence="1">
    <location>
        <begin position="421"/>
        <end position="431"/>
    </location>
</feature>
<feature type="region of interest" description="Disordered" evidence="1">
    <location>
        <begin position="135"/>
        <end position="183"/>
    </location>
</feature>
<dbReference type="STRING" id="92696.A0A4R0S0H3"/>
<dbReference type="Pfam" id="PF09816">
    <property type="entry name" value="EAF"/>
    <property type="match status" value="1"/>
</dbReference>
<gene>
    <name evidence="3" type="ORF">EIP91_003239</name>
</gene>
<feature type="compositionally biased region" description="Acidic residues" evidence="1">
    <location>
        <begin position="173"/>
        <end position="183"/>
    </location>
</feature>
<dbReference type="EMBL" id="RWJN01000020">
    <property type="protein sequence ID" value="TCD70478.1"/>
    <property type="molecule type" value="Genomic_DNA"/>
</dbReference>
<feature type="region of interest" description="Disordered" evidence="1">
    <location>
        <begin position="58"/>
        <end position="95"/>
    </location>
</feature>
<comment type="caution">
    <text evidence="3">The sequence shown here is derived from an EMBL/GenBank/DDBJ whole genome shotgun (WGS) entry which is preliminary data.</text>
</comment>
<dbReference type="OrthoDB" id="125903at2759"/>
<feature type="compositionally biased region" description="Low complexity" evidence="1">
    <location>
        <begin position="393"/>
        <end position="414"/>
    </location>
</feature>
<evidence type="ECO:0000313" key="4">
    <source>
        <dbReference type="Proteomes" id="UP000292702"/>
    </source>
</evidence>
<dbReference type="AlphaFoldDB" id="A0A4R0S0H3"/>
<dbReference type="InterPro" id="IPR019194">
    <property type="entry name" value="Tscrpt_elong_fac_Eaf_N"/>
</dbReference>
<feature type="compositionally biased region" description="Low complexity" evidence="1">
    <location>
        <begin position="262"/>
        <end position="286"/>
    </location>
</feature>
<feature type="compositionally biased region" description="Acidic residues" evidence="1">
    <location>
        <begin position="545"/>
        <end position="560"/>
    </location>
</feature>
<feature type="compositionally biased region" description="Polar residues" evidence="1">
    <location>
        <begin position="74"/>
        <end position="93"/>
    </location>
</feature>
<feature type="region of interest" description="Disordered" evidence="1">
    <location>
        <begin position="196"/>
        <end position="478"/>
    </location>
</feature>
<sequence>MTSVDVSMALPTSGTYDVAVGQSLSRALKARKGETVRSKVERELYSFRYNVRPDGVDTSANGTISVKKGDDSNTKVTIERASSTDGGSYSWSGSAPAAKEFDCVLIFDPNSMTFTMEKVDTLVGVTFNGRSAHGLRKAASPLPPSSAASSRPSTSSSSSQALSRTRPGRPPVEDEGHDEDAEGEIDEDLLNLLPQPTKSLPAAKKSSEKEKVSSTTTKGRQSAAIIRKSGASAMSSSILAPVPSRPSEDSEPEEPLVKQVRPQAAAPAGKAKAPTKAPKQQKSAAMRKAEKAALAFRPFAKHPRQPIPQPTPAFKTAVVSSGIVPSASAPSTSTKRDRDTMEQPVADAPVPAPPRPQPRPKRPKITPQAAPKPEKPKEPLDLALPTGSAFNLPSSVSAPAVPTAASSSSSTVPAKHVADEPAADSEDEDWEPVQPSESAPAVSTSQSQAPIRSIQMEDVIPEPSPRAESPVHIEGSDGVVVGEDDFLQDMFDEEEADPEAAEDDFLQDAFGEAPEAPADLAPVKSMNDLAQEEFGDLGMGGDTLWGDDDDDTSDDSSDDE</sequence>
<evidence type="ECO:0000256" key="1">
    <source>
        <dbReference type="SAM" id="MobiDB-lite"/>
    </source>
</evidence>
<protein>
    <recommendedName>
        <fullName evidence="2">Transcription elongation factor Eaf N-terminal domain-containing protein</fullName>
    </recommendedName>
</protein>
<feature type="region of interest" description="Disordered" evidence="1">
    <location>
        <begin position="533"/>
        <end position="560"/>
    </location>
</feature>
<feature type="compositionally biased region" description="Low complexity" evidence="1">
    <location>
        <begin position="145"/>
        <end position="165"/>
    </location>
</feature>